<comment type="caution">
    <text evidence="2">The sequence shown here is derived from an EMBL/GenBank/DDBJ whole genome shotgun (WGS) entry which is preliminary data.</text>
</comment>
<keyword evidence="2" id="KW-0966">Cell projection</keyword>
<keyword evidence="2" id="KW-0969">Cilium</keyword>
<dbReference type="InterPro" id="IPR048423">
    <property type="entry name" value="DRL_cat"/>
</dbReference>
<dbReference type="Pfam" id="PF21135">
    <property type="entry name" value="DRL_cat"/>
    <property type="match status" value="1"/>
</dbReference>
<keyword evidence="3" id="KW-1185">Reference proteome</keyword>
<dbReference type="InterPro" id="IPR005106">
    <property type="entry name" value="Asp/hSer_DH_NAD-bd"/>
</dbReference>
<sequence length="449" mass="48816">MNLHRMLLERKAAGKPITIGLIGAGKFGTMFLSQVRSTDGMHLVGVADLNTARARSQLATACWPAEQYAAASIDDALRFGSSVVTDDAESLIRHPGIEVIIEATGDPGAGIRFALGAIENGKHIVMVNVEADAVAGPLLARKARQAGVVYSLAWGDQPALIADHVDWARAAGFKVVAAGKGTRYHPTYHRSTPDTVWDILDKYMKIRDRNSINPKMFNSFVDGTKSGIEMTAVCNATGLHAQSEGLSFPPATRFEHAEICKPKSDGGVLERAGVTEVTSSVYRDGTDVPHSLVMGTYVVFESDSAYSEECFREYSMLPDKTGKYACLYRPIHMIGLELGISVASAALRKEPTGAPITFNSDVVATAKRNLSRGEILDGEGGFCVWGKQTPAKASLEHGYLPLGLAHNVKLKHEIQEGQRIRWEDVEYDRDSLAVRIRREMEDLFRPSAA</sequence>
<dbReference type="SMART" id="SM00858">
    <property type="entry name" value="SAF"/>
    <property type="match status" value="1"/>
</dbReference>
<protein>
    <submittedName>
        <fullName evidence="2">Flagellar biosynthesis protein FlgA</fullName>
    </submittedName>
</protein>
<organism evidence="2 3">
    <name type="scientific">Alsobacter soli</name>
    <dbReference type="NCBI Taxonomy" id="2109933"/>
    <lineage>
        <taxon>Bacteria</taxon>
        <taxon>Pseudomonadati</taxon>
        <taxon>Pseudomonadota</taxon>
        <taxon>Alphaproteobacteria</taxon>
        <taxon>Hyphomicrobiales</taxon>
        <taxon>Alsobacteraceae</taxon>
        <taxon>Alsobacter</taxon>
    </lineage>
</organism>
<dbReference type="GO" id="GO:0050661">
    <property type="term" value="F:NADP binding"/>
    <property type="evidence" value="ECO:0007669"/>
    <property type="project" value="InterPro"/>
</dbReference>
<dbReference type="PANTHER" id="PTHR37850:SF3">
    <property type="entry name" value="BLR7815 PROTEIN"/>
    <property type="match status" value="1"/>
</dbReference>
<evidence type="ECO:0000259" key="1">
    <source>
        <dbReference type="SMART" id="SM00858"/>
    </source>
</evidence>
<feature type="domain" description="SAF" evidence="1">
    <location>
        <begin position="361"/>
        <end position="426"/>
    </location>
</feature>
<proteinExistence type="predicted"/>
<dbReference type="InterPro" id="IPR036291">
    <property type="entry name" value="NAD(P)-bd_dom_sf"/>
</dbReference>
<dbReference type="Proteomes" id="UP000239772">
    <property type="component" value="Unassembled WGS sequence"/>
</dbReference>
<dbReference type="Gene3D" id="3.40.50.720">
    <property type="entry name" value="NAD(P)-binding Rossmann-like Domain"/>
    <property type="match status" value="1"/>
</dbReference>
<dbReference type="PANTHER" id="PTHR37850">
    <property type="entry name" value="STRU PROTEIN"/>
    <property type="match status" value="1"/>
</dbReference>
<reference evidence="3" key="1">
    <citation type="submission" date="2018-03" db="EMBL/GenBank/DDBJ databases">
        <authorList>
            <person name="Sun L."/>
            <person name="Liu H."/>
            <person name="Chen W."/>
            <person name="Huang K."/>
            <person name="Liu W."/>
            <person name="Gao X."/>
        </authorList>
    </citation>
    <scope>NUCLEOTIDE SEQUENCE [LARGE SCALE GENOMIC DNA]</scope>
    <source>
        <strain evidence="3">SH9</strain>
    </source>
</reference>
<dbReference type="GO" id="GO:0016491">
    <property type="term" value="F:oxidoreductase activity"/>
    <property type="evidence" value="ECO:0007669"/>
    <property type="project" value="InterPro"/>
</dbReference>
<gene>
    <name evidence="2" type="ORF">SLNSH_15475</name>
</gene>
<evidence type="ECO:0000313" key="3">
    <source>
        <dbReference type="Proteomes" id="UP000239772"/>
    </source>
</evidence>
<dbReference type="OrthoDB" id="9777844at2"/>
<keyword evidence="2" id="KW-0282">Flagellum</keyword>
<name>A0A2T1HRB4_9HYPH</name>
<evidence type="ECO:0000313" key="2">
    <source>
        <dbReference type="EMBL" id="PSC04190.1"/>
    </source>
</evidence>
<accession>A0A2T1HRB4</accession>
<dbReference type="RefSeq" id="WP_106337907.1">
    <property type="nucleotide sequence ID" value="NZ_PVZS01000016.1"/>
</dbReference>
<dbReference type="Pfam" id="PF03447">
    <property type="entry name" value="NAD_binding_3"/>
    <property type="match status" value="1"/>
</dbReference>
<dbReference type="InterPro" id="IPR013974">
    <property type="entry name" value="SAF"/>
</dbReference>
<dbReference type="SUPFAM" id="SSF51735">
    <property type="entry name" value="NAD(P)-binding Rossmann-fold domains"/>
    <property type="match status" value="1"/>
</dbReference>
<dbReference type="EMBL" id="PVZS01000016">
    <property type="protein sequence ID" value="PSC04190.1"/>
    <property type="molecule type" value="Genomic_DNA"/>
</dbReference>
<dbReference type="AlphaFoldDB" id="A0A2T1HRB4"/>
<dbReference type="CDD" id="cd11616">
    <property type="entry name" value="SAF_DH_OX_like"/>
    <property type="match status" value="1"/>
</dbReference>